<feature type="compositionally biased region" description="Basic and acidic residues" evidence="1">
    <location>
        <begin position="324"/>
        <end position="333"/>
    </location>
</feature>
<dbReference type="EMBL" id="JBANRG010000009">
    <property type="protein sequence ID" value="KAK7463785.1"/>
    <property type="molecule type" value="Genomic_DNA"/>
</dbReference>
<dbReference type="EMBL" id="JBANRG010000006">
    <property type="protein sequence ID" value="KAK7465753.1"/>
    <property type="molecule type" value="Genomic_DNA"/>
</dbReference>
<evidence type="ECO:0000313" key="4">
    <source>
        <dbReference type="Proteomes" id="UP001498398"/>
    </source>
</evidence>
<evidence type="ECO:0000313" key="3">
    <source>
        <dbReference type="EMBL" id="KAK7465753.1"/>
    </source>
</evidence>
<sequence>MVLASPLPQIEISLAPPDEHYPEPYSPFSWANTTSDEIDGYRPKHLTPPPTHAKFNALPSPLRPSPTPESGKGLERERFEALLNASRERNSAGAKKSSDLRKEIALKVHKNKQVERRALFLSKVLAPPSPTATLQPKTPPESPSVFHYRLPSPGLISPLALFETLNNTSEGPLSYAREPWVEQVDFRMIHSRTTVEKAPLERKAKKSLPSLEQISARLGQGHSRTPSSESVGRPRLTLGVGRLQMPAQTQQPAVTFAPPKSPCSPLSPKIEVRTILVPRSSSLSPTELSESNVNALDSRERKARTMLSTIRRRMLPSETGLNGRELELPEDRKWKRRSAPAEFSPRPRSGFEHPVLSLPGGF</sequence>
<reference evidence="2 4" key="1">
    <citation type="submission" date="2024-01" db="EMBL/GenBank/DDBJ databases">
        <title>A draft genome for the cacao thread blight pathogen Marasmiellus scandens.</title>
        <authorList>
            <person name="Baruah I.K."/>
            <person name="Leung J."/>
            <person name="Bukari Y."/>
            <person name="Amoako-Attah I."/>
            <person name="Meinhardt L.W."/>
            <person name="Bailey B.A."/>
            <person name="Cohen S.P."/>
        </authorList>
    </citation>
    <scope>NUCLEOTIDE SEQUENCE [LARGE SCALE GENOMIC DNA]</scope>
    <source>
        <strain evidence="2 4">GH-19</strain>
    </source>
</reference>
<evidence type="ECO:0000256" key="1">
    <source>
        <dbReference type="SAM" id="MobiDB-lite"/>
    </source>
</evidence>
<evidence type="ECO:0000313" key="2">
    <source>
        <dbReference type="EMBL" id="KAK7463785.1"/>
    </source>
</evidence>
<protein>
    <submittedName>
        <fullName evidence="2">Uncharacterized protein</fullName>
    </submittedName>
</protein>
<accession>A0ABR1JMT9</accession>
<dbReference type="Proteomes" id="UP001498398">
    <property type="component" value="Unassembled WGS sequence"/>
</dbReference>
<feature type="region of interest" description="Disordered" evidence="1">
    <location>
        <begin position="39"/>
        <end position="76"/>
    </location>
</feature>
<feature type="region of interest" description="Disordered" evidence="1">
    <location>
        <begin position="318"/>
        <end position="362"/>
    </location>
</feature>
<gene>
    <name evidence="3" type="ORF">VKT23_005725</name>
    <name evidence="2" type="ORF">VKT23_007124</name>
</gene>
<organism evidence="2 4">
    <name type="scientific">Marasmiellus scandens</name>
    <dbReference type="NCBI Taxonomy" id="2682957"/>
    <lineage>
        <taxon>Eukaryota</taxon>
        <taxon>Fungi</taxon>
        <taxon>Dikarya</taxon>
        <taxon>Basidiomycota</taxon>
        <taxon>Agaricomycotina</taxon>
        <taxon>Agaricomycetes</taxon>
        <taxon>Agaricomycetidae</taxon>
        <taxon>Agaricales</taxon>
        <taxon>Marasmiineae</taxon>
        <taxon>Omphalotaceae</taxon>
        <taxon>Marasmiellus</taxon>
    </lineage>
</organism>
<proteinExistence type="predicted"/>
<name>A0ABR1JMT9_9AGAR</name>
<keyword evidence="4" id="KW-1185">Reference proteome</keyword>
<comment type="caution">
    <text evidence="2">The sequence shown here is derived from an EMBL/GenBank/DDBJ whole genome shotgun (WGS) entry which is preliminary data.</text>
</comment>